<evidence type="ECO:0000313" key="3">
    <source>
        <dbReference type="EMBL" id="PJI94715.1"/>
    </source>
</evidence>
<keyword evidence="4" id="KW-1185">Reference proteome</keyword>
<dbReference type="EMBL" id="PGTZ01000006">
    <property type="protein sequence ID" value="PJI94715.1"/>
    <property type="molecule type" value="Genomic_DNA"/>
</dbReference>
<accession>A0A2M8WUV6</accession>
<dbReference type="GO" id="GO:0016853">
    <property type="term" value="F:isomerase activity"/>
    <property type="evidence" value="ECO:0007669"/>
    <property type="project" value="UniProtKB-KW"/>
</dbReference>
<evidence type="ECO:0000259" key="2">
    <source>
        <dbReference type="PROSITE" id="PS51352"/>
    </source>
</evidence>
<dbReference type="InterPro" id="IPR036249">
    <property type="entry name" value="Thioredoxin-like_sf"/>
</dbReference>
<dbReference type="InterPro" id="IPR013766">
    <property type="entry name" value="Thioredoxin_domain"/>
</dbReference>
<evidence type="ECO:0000313" key="4">
    <source>
        <dbReference type="Proteomes" id="UP000231586"/>
    </source>
</evidence>
<organism evidence="3 4">
    <name type="scientific">Luteimicrobium subarcticum</name>
    <dbReference type="NCBI Taxonomy" id="620910"/>
    <lineage>
        <taxon>Bacteria</taxon>
        <taxon>Bacillati</taxon>
        <taxon>Actinomycetota</taxon>
        <taxon>Actinomycetes</taxon>
        <taxon>Micrococcales</taxon>
        <taxon>Luteimicrobium</taxon>
    </lineage>
</organism>
<dbReference type="SUPFAM" id="SSF52833">
    <property type="entry name" value="Thioredoxin-like"/>
    <property type="match status" value="1"/>
</dbReference>
<dbReference type="Proteomes" id="UP000231586">
    <property type="component" value="Unassembled WGS sequence"/>
</dbReference>
<gene>
    <name evidence="3" type="ORF">CLV34_0561</name>
</gene>
<keyword evidence="3" id="KW-0413">Isomerase</keyword>
<dbReference type="Pfam" id="PF13462">
    <property type="entry name" value="Thioredoxin_4"/>
    <property type="match status" value="1"/>
</dbReference>
<dbReference type="Gene3D" id="3.40.30.10">
    <property type="entry name" value="Glutaredoxin"/>
    <property type="match status" value="1"/>
</dbReference>
<feature type="domain" description="Thioredoxin" evidence="2">
    <location>
        <begin position="1"/>
        <end position="177"/>
    </location>
</feature>
<reference evidence="3 4" key="1">
    <citation type="submission" date="2017-11" db="EMBL/GenBank/DDBJ databases">
        <title>Genomic Encyclopedia of Archaeal and Bacterial Type Strains, Phase II (KMG-II): From Individual Species to Whole Genera.</title>
        <authorList>
            <person name="Goeker M."/>
        </authorList>
    </citation>
    <scope>NUCLEOTIDE SEQUENCE [LARGE SCALE GENOMIC DNA]</scope>
    <source>
        <strain evidence="3 4">DSM 22413</strain>
    </source>
</reference>
<dbReference type="PANTHER" id="PTHR13887:SF55">
    <property type="entry name" value="SLR0313 PROTEIN"/>
    <property type="match status" value="1"/>
</dbReference>
<comment type="caution">
    <text evidence="3">The sequence shown here is derived from an EMBL/GenBank/DDBJ whole genome shotgun (WGS) entry which is preliminary data.</text>
</comment>
<name>A0A2M8WUV6_9MICO</name>
<proteinExistence type="inferred from homology"/>
<dbReference type="PANTHER" id="PTHR13887">
    <property type="entry name" value="GLUTATHIONE S-TRANSFERASE KAPPA"/>
    <property type="match status" value="1"/>
</dbReference>
<dbReference type="InterPro" id="IPR011767">
    <property type="entry name" value="GLR_AS"/>
</dbReference>
<dbReference type="PROSITE" id="PS00195">
    <property type="entry name" value="GLUTAREDOXIN_1"/>
    <property type="match status" value="1"/>
</dbReference>
<sequence>MMGGMGHRDALVPGRPHVRGDVDAPVTVVMFGDFECPYCQDAAPLVDDLVASSHGKVRLVWRHFPLFEVHPHALAAALASEAAADQGRFWEMHDALLAHGADLSAAGLVAAAREAGVGEECVVGDTAQRFRGPVEEDYAEGLAHGVEGTPVLFLNGHRYRGRVTADGLRAAVESLKLSKPLEPR</sequence>
<dbReference type="AlphaFoldDB" id="A0A2M8WUV6"/>
<dbReference type="InterPro" id="IPR012336">
    <property type="entry name" value="Thioredoxin-like_fold"/>
</dbReference>
<dbReference type="PROSITE" id="PS51352">
    <property type="entry name" value="THIOREDOXIN_2"/>
    <property type="match status" value="1"/>
</dbReference>
<comment type="similarity">
    <text evidence="1">Belongs to the thioredoxin family. DsbA subfamily.</text>
</comment>
<protein>
    <submittedName>
        <fullName evidence="3">Protein-disulfide isomerase</fullName>
    </submittedName>
</protein>
<evidence type="ECO:0000256" key="1">
    <source>
        <dbReference type="ARBA" id="ARBA00005791"/>
    </source>
</evidence>